<dbReference type="OrthoDB" id="7984201at2759"/>
<dbReference type="EMBL" id="VXIT01000007">
    <property type="protein sequence ID" value="KAA6411603.1"/>
    <property type="molecule type" value="Genomic_DNA"/>
</dbReference>
<dbReference type="Gene3D" id="3.20.20.190">
    <property type="entry name" value="Phosphatidylinositol (PI) phosphodiesterase"/>
    <property type="match status" value="1"/>
</dbReference>
<feature type="signal peptide" evidence="2">
    <location>
        <begin position="1"/>
        <end position="16"/>
    </location>
</feature>
<dbReference type="InterPro" id="IPR051057">
    <property type="entry name" value="PI-PLC_domain"/>
</dbReference>
<feature type="compositionally biased region" description="Low complexity" evidence="1">
    <location>
        <begin position="324"/>
        <end position="340"/>
    </location>
</feature>
<evidence type="ECO:0000313" key="3">
    <source>
        <dbReference type="EMBL" id="KAA6411603.1"/>
    </source>
</evidence>
<gene>
    <name evidence="3" type="ORF">FRX48_04883</name>
</gene>
<feature type="chain" id="PRO_5024296549" description="PLC-like phosphodiesterase, TIM beta/alpha-barrel domain" evidence="2">
    <location>
        <begin position="17"/>
        <end position="365"/>
    </location>
</feature>
<dbReference type="SUPFAM" id="SSF51695">
    <property type="entry name" value="PLC-like phosphodiesterases"/>
    <property type="match status" value="1"/>
</dbReference>
<dbReference type="Proteomes" id="UP000324767">
    <property type="component" value="Unassembled WGS sequence"/>
</dbReference>
<dbReference type="Pfam" id="PF26146">
    <property type="entry name" value="PI-PLC_X"/>
    <property type="match status" value="1"/>
</dbReference>
<keyword evidence="2" id="KW-0732">Signal</keyword>
<dbReference type="PANTHER" id="PTHR13593">
    <property type="match status" value="1"/>
</dbReference>
<evidence type="ECO:0008006" key="5">
    <source>
        <dbReference type="Google" id="ProtNLM"/>
    </source>
</evidence>
<dbReference type="InterPro" id="IPR017946">
    <property type="entry name" value="PLC-like_Pdiesterase_TIM-brl"/>
</dbReference>
<evidence type="ECO:0000256" key="2">
    <source>
        <dbReference type="SAM" id="SignalP"/>
    </source>
</evidence>
<proteinExistence type="predicted"/>
<evidence type="ECO:0000256" key="1">
    <source>
        <dbReference type="SAM" id="MobiDB-lite"/>
    </source>
</evidence>
<reference evidence="3 4" key="1">
    <citation type="submission" date="2019-09" db="EMBL/GenBank/DDBJ databases">
        <title>The hologenome of the rock-dwelling lichen Lasallia pustulata.</title>
        <authorList>
            <person name="Greshake Tzovaras B."/>
            <person name="Segers F."/>
            <person name="Bicker A."/>
            <person name="Dal Grande F."/>
            <person name="Otte J."/>
            <person name="Hankeln T."/>
            <person name="Schmitt I."/>
            <person name="Ebersberger I."/>
        </authorList>
    </citation>
    <scope>NUCLEOTIDE SEQUENCE [LARGE SCALE GENOMIC DNA]</scope>
    <source>
        <strain evidence="3">A1-1</strain>
    </source>
</reference>
<sequence length="365" mass="39021">MHSYLLLWTILPFCLAASVTLRSSTRVCNNSPDLCTRSYSNITYLGAHDSPFLRDSSTSNSDSGNQYYNSTIQLNAGVRLLTAQVHSNNGSLDLCHTSCGLLNAGLLSNWLTEIKAWMDTNPNDVVTVLLVNSDNASPSDLSLQFEAANITSYTYTPPTTSTAIATWPTLESLIANGTRLMTFIASLDPSTNTATPYLMDEFTFIWENPYDVTSLSNFSCIPERPAAVDGNIEAAVSSGRMALMNHFLDEEQGFGIEIPDIGNISITNAPSGGTGNLGGTAANCTALWGKPPNYILVDFFDQGPAITTVDKLNGITPVGRTGPTASQMASATSAASPRPTTMSGCSTRSWTWATGVAAVLVWCFM</sequence>
<dbReference type="GO" id="GO:0008081">
    <property type="term" value="F:phosphoric diester hydrolase activity"/>
    <property type="evidence" value="ECO:0007669"/>
    <property type="project" value="InterPro"/>
</dbReference>
<comment type="caution">
    <text evidence="3">The sequence shown here is derived from an EMBL/GenBank/DDBJ whole genome shotgun (WGS) entry which is preliminary data.</text>
</comment>
<feature type="region of interest" description="Disordered" evidence="1">
    <location>
        <begin position="320"/>
        <end position="340"/>
    </location>
</feature>
<organism evidence="3 4">
    <name type="scientific">Lasallia pustulata</name>
    <dbReference type="NCBI Taxonomy" id="136370"/>
    <lineage>
        <taxon>Eukaryota</taxon>
        <taxon>Fungi</taxon>
        <taxon>Dikarya</taxon>
        <taxon>Ascomycota</taxon>
        <taxon>Pezizomycotina</taxon>
        <taxon>Lecanoromycetes</taxon>
        <taxon>OSLEUM clade</taxon>
        <taxon>Umbilicariomycetidae</taxon>
        <taxon>Umbilicariales</taxon>
        <taxon>Umbilicariaceae</taxon>
        <taxon>Lasallia</taxon>
    </lineage>
</organism>
<accession>A0A5M8PSD7</accession>
<dbReference type="PANTHER" id="PTHR13593:SF80">
    <property type="entry name" value="PLC-LIKE PHOSPHODIESTERASE"/>
    <property type="match status" value="1"/>
</dbReference>
<dbReference type="AlphaFoldDB" id="A0A5M8PSD7"/>
<name>A0A5M8PSD7_9LECA</name>
<evidence type="ECO:0000313" key="4">
    <source>
        <dbReference type="Proteomes" id="UP000324767"/>
    </source>
</evidence>
<protein>
    <recommendedName>
        <fullName evidence="5">PLC-like phosphodiesterase, TIM beta/alpha-barrel domain</fullName>
    </recommendedName>
</protein>
<dbReference type="GO" id="GO:0006629">
    <property type="term" value="P:lipid metabolic process"/>
    <property type="evidence" value="ECO:0007669"/>
    <property type="project" value="InterPro"/>
</dbReference>